<accession>A0A0R3KH62</accession>
<sequence>MERFDVQPGFFMTVLDLEALAAIAASLSALWPDGGAPPDARQWRYRDRRLRTSLFFPQPPPA</sequence>
<dbReference type="STRING" id="1518501.CQ10_33405"/>
<keyword evidence="2" id="KW-1185">Reference proteome</keyword>
<reference evidence="1 2" key="1">
    <citation type="submission" date="2014-03" db="EMBL/GenBank/DDBJ databases">
        <title>Bradyrhizobium valentinum sp. nov., isolated from effective nodules of Lupinus mariae-josephae, a lupine endemic of basic-lime soils in Eastern Spain.</title>
        <authorList>
            <person name="Duran D."/>
            <person name="Rey L."/>
            <person name="Navarro A."/>
            <person name="Busquets A."/>
            <person name="Imperial J."/>
            <person name="Ruiz-Argueso T."/>
        </authorList>
    </citation>
    <scope>NUCLEOTIDE SEQUENCE [LARGE SCALE GENOMIC DNA]</scope>
    <source>
        <strain evidence="1 2">LmjM3</strain>
    </source>
</reference>
<proteinExistence type="predicted"/>
<organism evidence="1 2">
    <name type="scientific">Bradyrhizobium valentinum</name>
    <dbReference type="NCBI Taxonomy" id="1518501"/>
    <lineage>
        <taxon>Bacteria</taxon>
        <taxon>Pseudomonadati</taxon>
        <taxon>Pseudomonadota</taxon>
        <taxon>Alphaproteobacteria</taxon>
        <taxon>Hyphomicrobiales</taxon>
        <taxon>Nitrobacteraceae</taxon>
        <taxon>Bradyrhizobium</taxon>
    </lineage>
</organism>
<dbReference type="EMBL" id="LLXX01000058">
    <property type="protein sequence ID" value="KRR09884.1"/>
    <property type="molecule type" value="Genomic_DNA"/>
</dbReference>
<protein>
    <submittedName>
        <fullName evidence="1">Uncharacterized protein</fullName>
    </submittedName>
</protein>
<evidence type="ECO:0000313" key="2">
    <source>
        <dbReference type="Proteomes" id="UP000051913"/>
    </source>
</evidence>
<name>A0A0R3KH62_9BRAD</name>
<comment type="caution">
    <text evidence="1">The sequence shown here is derived from an EMBL/GenBank/DDBJ whole genome shotgun (WGS) entry which is preliminary data.</text>
</comment>
<evidence type="ECO:0000313" key="1">
    <source>
        <dbReference type="EMBL" id="KRR09884.1"/>
    </source>
</evidence>
<dbReference type="Proteomes" id="UP000051913">
    <property type="component" value="Unassembled WGS sequence"/>
</dbReference>
<dbReference type="AlphaFoldDB" id="A0A0R3KH62"/>
<gene>
    <name evidence="1" type="ORF">CP49_39185</name>
</gene>